<gene>
    <name evidence="2" type="ORF">CA982_15270</name>
</gene>
<dbReference type="Gene3D" id="3.40.50.2000">
    <property type="entry name" value="Glycogen Phosphorylase B"/>
    <property type="match status" value="1"/>
</dbReference>
<dbReference type="InterPro" id="IPR007235">
    <property type="entry name" value="Glyco_trans_28_C"/>
</dbReference>
<dbReference type="STRING" id="417102.CA982_15270"/>
<accession>A0A243QAR7</accession>
<dbReference type="Proteomes" id="UP000194632">
    <property type="component" value="Unassembled WGS sequence"/>
</dbReference>
<dbReference type="EMBL" id="NGFO01000017">
    <property type="protein sequence ID" value="OUC77806.1"/>
    <property type="molecule type" value="Genomic_DNA"/>
</dbReference>
<keyword evidence="3" id="KW-1185">Reference proteome</keyword>
<sequence>MTQQQESPRSSERSAVGRLLLIASTGGHLAQLDRLAESLGASDSSLWITFDTTQSRALLRGRNVLYVPYIEPRDARTAWTVYRQLARELPRHGPFDQAISTGAALALPGLLAARRHGIRGLYIESVSRTDGPSLTGRMLAATHLVDLETQHPAWSTARWRHRRTVLDSYECVQDGSAVQADTRTSPKLFVTLGTIRPYRLDPLIDSLLSSGLDLSRTVWQLGSSFREDLPGEVHRALGSEEMDENILAADVVITHAGVGSIMRILELGKYPVVVPRRRSRGEHVDDHQIQIASLVGRLGLAEVVEAPDLGIEDIRRAVGKRIVSQGVSS</sequence>
<dbReference type="GO" id="GO:0016758">
    <property type="term" value="F:hexosyltransferase activity"/>
    <property type="evidence" value="ECO:0007669"/>
    <property type="project" value="InterPro"/>
</dbReference>
<feature type="domain" description="Glycosyl transferase family 28 C-terminal" evidence="1">
    <location>
        <begin position="240"/>
        <end position="302"/>
    </location>
</feature>
<dbReference type="AlphaFoldDB" id="A0A243QAR7"/>
<organism evidence="2 3">
    <name type="scientific">Gordonia lacunae</name>
    <dbReference type="NCBI Taxonomy" id="417102"/>
    <lineage>
        <taxon>Bacteria</taxon>
        <taxon>Bacillati</taxon>
        <taxon>Actinomycetota</taxon>
        <taxon>Actinomycetes</taxon>
        <taxon>Mycobacteriales</taxon>
        <taxon>Gordoniaceae</taxon>
        <taxon>Gordonia</taxon>
    </lineage>
</organism>
<evidence type="ECO:0000313" key="2">
    <source>
        <dbReference type="EMBL" id="OUC77806.1"/>
    </source>
</evidence>
<dbReference type="Pfam" id="PF04101">
    <property type="entry name" value="Glyco_tran_28_C"/>
    <property type="match status" value="1"/>
</dbReference>
<name>A0A243QAR7_9ACTN</name>
<evidence type="ECO:0000313" key="3">
    <source>
        <dbReference type="Proteomes" id="UP000194632"/>
    </source>
</evidence>
<keyword evidence="2" id="KW-0808">Transferase</keyword>
<dbReference type="OrthoDB" id="555447at2"/>
<evidence type="ECO:0000259" key="1">
    <source>
        <dbReference type="Pfam" id="PF04101"/>
    </source>
</evidence>
<reference evidence="2 3" key="1">
    <citation type="submission" date="2017-05" db="EMBL/GenBank/DDBJ databases">
        <title>Biotechnological potential of actinobacteria isolated from South African environments.</title>
        <authorList>
            <person name="Le Roes-Hill M."/>
            <person name="Prins A."/>
            <person name="Durrell K.A."/>
        </authorList>
    </citation>
    <scope>NUCLEOTIDE SEQUENCE [LARGE SCALE GENOMIC DNA]</scope>
    <source>
        <strain evidence="2">BS2</strain>
    </source>
</reference>
<dbReference type="SUPFAM" id="SSF53756">
    <property type="entry name" value="UDP-Glycosyltransferase/glycogen phosphorylase"/>
    <property type="match status" value="1"/>
</dbReference>
<protein>
    <submittedName>
        <fullName evidence="2">Glycosyltransferase</fullName>
    </submittedName>
</protein>
<comment type="caution">
    <text evidence="2">The sequence shown here is derived from an EMBL/GenBank/DDBJ whole genome shotgun (WGS) entry which is preliminary data.</text>
</comment>
<proteinExistence type="predicted"/>